<dbReference type="RefSeq" id="WP_196607832.1">
    <property type="nucleotide sequence ID" value="NZ_VRYY01000011.1"/>
</dbReference>
<comment type="pathway">
    <text evidence="1">Lipid metabolism.</text>
</comment>
<organism evidence="5 6">
    <name type="scientific">Nitratidesulfovibrio oxamicus</name>
    <dbReference type="NCBI Taxonomy" id="32016"/>
    <lineage>
        <taxon>Bacteria</taxon>
        <taxon>Pseudomonadati</taxon>
        <taxon>Thermodesulfobacteriota</taxon>
        <taxon>Desulfovibrionia</taxon>
        <taxon>Desulfovibrionales</taxon>
        <taxon>Desulfovibrionaceae</taxon>
        <taxon>Nitratidesulfovibrio</taxon>
    </lineage>
</organism>
<evidence type="ECO:0000256" key="3">
    <source>
        <dbReference type="ARBA" id="ARBA00023315"/>
    </source>
</evidence>
<evidence type="ECO:0000313" key="5">
    <source>
        <dbReference type="EMBL" id="MBG3875549.1"/>
    </source>
</evidence>
<reference evidence="5 6" key="1">
    <citation type="submission" date="2019-08" db="EMBL/GenBank/DDBJ databases">
        <authorList>
            <person name="Luo N."/>
        </authorList>
    </citation>
    <scope>NUCLEOTIDE SEQUENCE [LARGE SCALE GENOMIC DNA]</scope>
    <source>
        <strain evidence="5 6">NCIMB 9442</strain>
    </source>
</reference>
<accession>A0ABS0IZI8</accession>
<keyword evidence="2" id="KW-0808">Transferase</keyword>
<dbReference type="GO" id="GO:0016746">
    <property type="term" value="F:acyltransferase activity"/>
    <property type="evidence" value="ECO:0007669"/>
    <property type="project" value="UniProtKB-KW"/>
</dbReference>
<dbReference type="PANTHER" id="PTHR10434">
    <property type="entry name" value="1-ACYL-SN-GLYCEROL-3-PHOSPHATE ACYLTRANSFERASE"/>
    <property type="match status" value="1"/>
</dbReference>
<keyword evidence="3 5" id="KW-0012">Acyltransferase</keyword>
<name>A0ABS0IZI8_9BACT</name>
<sequence length="280" mass="30572">MTDAESPTPDIPAPDMPVPFTGDAYTTPADAAGPIARLFPSLAYYPMMASIVYRAAAAAQRGEYSPSAWVGSSIEVVRALERTGVRLLIEGMEHFTQLEGPCVFVGNHMSTLETFVLPSIIQPHKNVTYVVKQSLADYPVFKHVLRTRDPITVGRVNPRDDLAAVLEGGEERLKRGISVIIFPQATRSDTLDPKTFNSIGVKLARRAGVPVVPFALKTDAWGTGWPIKDFGLIRPQRTVHFRFAAPLAVAGNGKDEHAAVYAFIEGCLAEWRNEIRAISS</sequence>
<dbReference type="SMART" id="SM00563">
    <property type="entry name" value="PlsC"/>
    <property type="match status" value="1"/>
</dbReference>
<dbReference type="PANTHER" id="PTHR10434:SF40">
    <property type="entry name" value="1-ACYL-SN-GLYCEROL-3-PHOSPHATE ACYLTRANSFERASE"/>
    <property type="match status" value="1"/>
</dbReference>
<keyword evidence="6" id="KW-1185">Reference proteome</keyword>
<evidence type="ECO:0000256" key="1">
    <source>
        <dbReference type="ARBA" id="ARBA00005189"/>
    </source>
</evidence>
<evidence type="ECO:0000256" key="2">
    <source>
        <dbReference type="ARBA" id="ARBA00022679"/>
    </source>
</evidence>
<feature type="domain" description="Phospholipid/glycerol acyltransferase" evidence="4">
    <location>
        <begin position="102"/>
        <end position="219"/>
    </location>
</feature>
<dbReference type="InterPro" id="IPR002123">
    <property type="entry name" value="Plipid/glycerol_acylTrfase"/>
</dbReference>
<dbReference type="Proteomes" id="UP001194469">
    <property type="component" value="Unassembled WGS sequence"/>
</dbReference>
<proteinExistence type="predicted"/>
<dbReference type="EMBL" id="VRYY01000011">
    <property type="protein sequence ID" value="MBG3875549.1"/>
    <property type="molecule type" value="Genomic_DNA"/>
</dbReference>
<dbReference type="CDD" id="cd07989">
    <property type="entry name" value="LPLAT_AGPAT-like"/>
    <property type="match status" value="1"/>
</dbReference>
<gene>
    <name evidence="5" type="ORF">FVW20_00530</name>
</gene>
<dbReference type="Pfam" id="PF01553">
    <property type="entry name" value="Acyltransferase"/>
    <property type="match status" value="1"/>
</dbReference>
<protein>
    <submittedName>
        <fullName evidence="5">1-acyl-sn-glycerol-3-phosphate acyltransferase</fullName>
    </submittedName>
</protein>
<comment type="caution">
    <text evidence="5">The sequence shown here is derived from an EMBL/GenBank/DDBJ whole genome shotgun (WGS) entry which is preliminary data.</text>
</comment>
<dbReference type="SUPFAM" id="SSF69593">
    <property type="entry name" value="Glycerol-3-phosphate (1)-acyltransferase"/>
    <property type="match status" value="1"/>
</dbReference>
<evidence type="ECO:0000259" key="4">
    <source>
        <dbReference type="SMART" id="SM00563"/>
    </source>
</evidence>
<evidence type="ECO:0000313" key="6">
    <source>
        <dbReference type="Proteomes" id="UP001194469"/>
    </source>
</evidence>